<dbReference type="OrthoDB" id="553388at2759"/>
<sequence length="876" mass="86649">MASKEVATHSGDGGAELPRLRPSDPGVAGRAAGGGGGGDLQQRFEVSSRLPDIATSRDESAFAIAAATPAAGPAVLSLPISVDRLRASVCASGLGSGAAQRDGSGDGAGPGGDQVLAQLAATVQELQRKVLELSRTHAPCAPPAPPCLPGCAQGRAGLPLGVQAVRLSELSDAVLSGGSSVYSSSFVDSSTGMPRNYVAEGAYSFESAASGRGCGGGRDGSGGGSGGSSGGGSGGSSGGGSSVAMAAACPPAGTGVEVADAVGSAGRPSAMEERLAAVEAQLQLLAAGTGHAAPPPLFDRLMPPLRVTSSCARVPAPVAGTDDAQPQVPTPAPPAAGAPAWGAADAMGLALGCTLAVGAMLRSVQRRPGGRPRPPPPSAQRDEEARAAVAAVRESVDGLSQRLQDLTLELASAAAQSSSATCEIQALLDRVQLAQATAATAATTARQALDAAEAAAATAATVSQEALAAAAAAAAGPQEAAGGSASGAAAPVSPAALAVPRRSAGVRCVSFQISPVQAMGDEDHGEAGRGRDSDRHTDEDHTGGNDSSARTPERRSLLNGFGGGAVGDGATTPRLPQRSSISPARLYSGVGSVSYSGVGSPLRHSYNGVGGPVPAASALIEPLNARLTAVEELVADLRAKVHKGLAVRVTRDEMRESMAQVENRLEEAMEVISRATSRAASAHHSSTSHRHAHAHVHDLAHSLSLAFLHGRSLPQGGRELRAGFGSSGRSGGVYEDLATTEGGEQEDGEDLEEAVQEESAWRGGGGAPGEKAGRGSTSGGAGAATRARCGIEGELADGSATAHPAAWADKPRPATSRRGGRGEAADVALPTGTPPVMRRLSRALGVLEQRVELLEGAAIGGTGGGSAVIAAVPAGV</sequence>
<feature type="coiled-coil region" evidence="1">
    <location>
        <begin position="389"/>
        <end position="416"/>
    </location>
</feature>
<feature type="region of interest" description="Disordered" evidence="2">
    <location>
        <begin position="517"/>
        <end position="581"/>
    </location>
</feature>
<gene>
    <name evidence="3" type="ORF">GPECTOR_14g178</name>
</gene>
<keyword evidence="4" id="KW-1185">Reference proteome</keyword>
<feature type="compositionally biased region" description="Low complexity" evidence="2">
    <location>
        <begin position="674"/>
        <end position="685"/>
    </location>
</feature>
<accession>A0A150GMD2</accession>
<feature type="region of interest" description="Disordered" evidence="2">
    <location>
        <begin position="213"/>
        <end position="243"/>
    </location>
</feature>
<feature type="region of interest" description="Disordered" evidence="2">
    <location>
        <begin position="674"/>
        <end position="695"/>
    </location>
</feature>
<dbReference type="AlphaFoldDB" id="A0A150GMD2"/>
<feature type="region of interest" description="Disordered" evidence="2">
    <location>
        <begin position="364"/>
        <end position="386"/>
    </location>
</feature>
<feature type="compositionally biased region" description="Basic and acidic residues" evidence="2">
    <location>
        <begin position="521"/>
        <end position="543"/>
    </location>
</feature>
<feature type="region of interest" description="Disordered" evidence="2">
    <location>
        <begin position="1"/>
        <end position="52"/>
    </location>
</feature>
<evidence type="ECO:0000256" key="1">
    <source>
        <dbReference type="SAM" id="Coils"/>
    </source>
</evidence>
<name>A0A150GMD2_GONPE</name>
<feature type="compositionally biased region" description="Gly residues" evidence="2">
    <location>
        <begin position="213"/>
        <end position="241"/>
    </location>
</feature>
<evidence type="ECO:0000313" key="4">
    <source>
        <dbReference type="Proteomes" id="UP000075714"/>
    </source>
</evidence>
<keyword evidence="1" id="KW-0175">Coiled coil</keyword>
<dbReference type="Proteomes" id="UP000075714">
    <property type="component" value="Unassembled WGS sequence"/>
</dbReference>
<evidence type="ECO:0000256" key="2">
    <source>
        <dbReference type="SAM" id="MobiDB-lite"/>
    </source>
</evidence>
<feature type="region of interest" description="Disordered" evidence="2">
    <location>
        <begin position="740"/>
        <end position="784"/>
    </location>
</feature>
<evidence type="ECO:0000313" key="3">
    <source>
        <dbReference type="EMBL" id="KXZ50932.1"/>
    </source>
</evidence>
<proteinExistence type="predicted"/>
<reference evidence="4" key="1">
    <citation type="journal article" date="2016" name="Nat. Commun.">
        <title>The Gonium pectorale genome demonstrates co-option of cell cycle regulation during the evolution of multicellularity.</title>
        <authorList>
            <person name="Hanschen E.R."/>
            <person name="Marriage T.N."/>
            <person name="Ferris P.J."/>
            <person name="Hamaji T."/>
            <person name="Toyoda A."/>
            <person name="Fujiyama A."/>
            <person name="Neme R."/>
            <person name="Noguchi H."/>
            <person name="Minakuchi Y."/>
            <person name="Suzuki M."/>
            <person name="Kawai-Toyooka H."/>
            <person name="Smith D.R."/>
            <person name="Sparks H."/>
            <person name="Anderson J."/>
            <person name="Bakaric R."/>
            <person name="Luria V."/>
            <person name="Karger A."/>
            <person name="Kirschner M.W."/>
            <person name="Durand P.M."/>
            <person name="Michod R.E."/>
            <person name="Nozaki H."/>
            <person name="Olson B.J."/>
        </authorList>
    </citation>
    <scope>NUCLEOTIDE SEQUENCE [LARGE SCALE GENOMIC DNA]</scope>
    <source>
        <strain evidence="4">NIES-2863</strain>
    </source>
</reference>
<organism evidence="3 4">
    <name type="scientific">Gonium pectorale</name>
    <name type="common">Green alga</name>
    <dbReference type="NCBI Taxonomy" id="33097"/>
    <lineage>
        <taxon>Eukaryota</taxon>
        <taxon>Viridiplantae</taxon>
        <taxon>Chlorophyta</taxon>
        <taxon>core chlorophytes</taxon>
        <taxon>Chlorophyceae</taxon>
        <taxon>CS clade</taxon>
        <taxon>Chlamydomonadales</taxon>
        <taxon>Volvocaceae</taxon>
        <taxon>Gonium</taxon>
    </lineage>
</organism>
<dbReference type="EMBL" id="LSYV01000015">
    <property type="protein sequence ID" value="KXZ50932.1"/>
    <property type="molecule type" value="Genomic_DNA"/>
</dbReference>
<feature type="region of interest" description="Disordered" evidence="2">
    <location>
        <begin position="797"/>
        <end position="833"/>
    </location>
</feature>
<protein>
    <submittedName>
        <fullName evidence="3">Uncharacterized protein</fullName>
    </submittedName>
</protein>
<feature type="compositionally biased region" description="Acidic residues" evidence="2">
    <location>
        <begin position="743"/>
        <end position="756"/>
    </location>
</feature>
<comment type="caution">
    <text evidence="3">The sequence shown here is derived from an EMBL/GenBank/DDBJ whole genome shotgun (WGS) entry which is preliminary data.</text>
</comment>